<reference evidence="4" key="1">
    <citation type="submission" date="2014-07" db="EMBL/GenBank/DDBJ databases">
        <title>Identification of a novel salt tolerance gene in wild soybean by whole-genome sequencing.</title>
        <authorList>
            <person name="Lam H.-M."/>
            <person name="Qi X."/>
            <person name="Li M.-W."/>
            <person name="Liu X."/>
            <person name="Xie M."/>
            <person name="Ni M."/>
            <person name="Xu X."/>
        </authorList>
    </citation>
    <scope>NUCLEOTIDE SEQUENCE [LARGE SCALE GENOMIC DNA]</scope>
    <source>
        <tissue evidence="4">Root</tissue>
    </source>
</reference>
<organism evidence="4">
    <name type="scientific">Glycine soja</name>
    <name type="common">Wild soybean</name>
    <dbReference type="NCBI Taxonomy" id="3848"/>
    <lineage>
        <taxon>Eukaryota</taxon>
        <taxon>Viridiplantae</taxon>
        <taxon>Streptophyta</taxon>
        <taxon>Embryophyta</taxon>
        <taxon>Tracheophyta</taxon>
        <taxon>Spermatophyta</taxon>
        <taxon>Magnoliopsida</taxon>
        <taxon>eudicotyledons</taxon>
        <taxon>Gunneridae</taxon>
        <taxon>Pentapetalae</taxon>
        <taxon>rosids</taxon>
        <taxon>fabids</taxon>
        <taxon>Fabales</taxon>
        <taxon>Fabaceae</taxon>
        <taxon>Papilionoideae</taxon>
        <taxon>50 kb inversion clade</taxon>
        <taxon>NPAAA clade</taxon>
        <taxon>indigoferoid/millettioid clade</taxon>
        <taxon>Phaseoleae</taxon>
        <taxon>Glycine</taxon>
        <taxon>Glycine subgen. Soja</taxon>
    </lineage>
</organism>
<comment type="subcellular location">
    <subcellularLocation>
        <location evidence="1">Nucleus</location>
    </subcellularLocation>
</comment>
<name>A0A0B2Q961_GLYSO</name>
<evidence type="ECO:0000256" key="2">
    <source>
        <dbReference type="ARBA" id="ARBA00023242"/>
    </source>
</evidence>
<keyword evidence="2" id="KW-0539">Nucleus</keyword>
<proteinExistence type="predicted"/>
<evidence type="ECO:0000256" key="3">
    <source>
        <dbReference type="SAM" id="MobiDB-lite"/>
    </source>
</evidence>
<feature type="region of interest" description="Disordered" evidence="3">
    <location>
        <begin position="278"/>
        <end position="304"/>
    </location>
</feature>
<dbReference type="AlphaFoldDB" id="A0A0B2Q961"/>
<evidence type="ECO:0000256" key="1">
    <source>
        <dbReference type="ARBA" id="ARBA00004123"/>
    </source>
</evidence>
<dbReference type="PANTHER" id="PTHR46765">
    <property type="entry name" value="P-LOOP CONTAINING NUCLEOSIDE TRIPHOSPHATE HYDROLASES SUPERFAMILY PROTEIN"/>
    <property type="match status" value="1"/>
</dbReference>
<dbReference type="GO" id="GO:0005634">
    <property type="term" value="C:nucleus"/>
    <property type="evidence" value="ECO:0007669"/>
    <property type="project" value="UniProtKB-SubCell"/>
</dbReference>
<dbReference type="SUPFAM" id="SSF52540">
    <property type="entry name" value="P-loop containing nucleoside triphosphate hydrolases"/>
    <property type="match status" value="1"/>
</dbReference>
<feature type="region of interest" description="Disordered" evidence="3">
    <location>
        <begin position="164"/>
        <end position="199"/>
    </location>
</feature>
<dbReference type="EMBL" id="KN660535">
    <property type="protein sequence ID" value="KHN16317.1"/>
    <property type="molecule type" value="Genomic_DNA"/>
</dbReference>
<sequence>MEEMMFEKEKTLSRFASEIDGECMPITAPSGNRVYAKLNRFQGEERVTKLDYNGYSTELSSEPVNVILERLEQEAFAKALEASSEGQSVLDVPEAQMVHERLWVDKYAPKSFTELLSDEQTNREVLLWLKQWDSIVFGSEIRSTSDDVLSALKRHSSIVHNQKPLNSKFPRMSRGPRWSNGRRYKNSRSMDESGSSKSIQDIWNAKSRNIGPPEPKVNASDDRSTATIEAKILDVVQMNSVLSDSRPKCLVVDEIDGALGDGKGAVEVLLKMISSERKPDAGKQSLGKGQQERKSSKKGSKTASLSRPVICICNDLYAPALRPLRQVAK</sequence>
<evidence type="ECO:0000313" key="4">
    <source>
        <dbReference type="EMBL" id="KHN16317.1"/>
    </source>
</evidence>
<dbReference type="InterPro" id="IPR053016">
    <property type="entry name" value="CTF18-RFC_complex"/>
</dbReference>
<gene>
    <name evidence="4" type="ORF">glysoja_041176</name>
</gene>
<accession>A0A0B2Q961</accession>
<protein>
    <submittedName>
        <fullName evidence="4">Chromosome transmission fidelity protein 18 like</fullName>
    </submittedName>
</protein>
<dbReference type="Proteomes" id="UP000053555">
    <property type="component" value="Unassembled WGS sequence"/>
</dbReference>
<dbReference type="InterPro" id="IPR027417">
    <property type="entry name" value="P-loop_NTPase"/>
</dbReference>
<dbReference type="Gene3D" id="3.40.50.300">
    <property type="entry name" value="P-loop containing nucleotide triphosphate hydrolases"/>
    <property type="match status" value="1"/>
</dbReference>
<dbReference type="PANTHER" id="PTHR46765:SF1">
    <property type="entry name" value="P-LOOP CONTAINING NUCLEOSIDE TRIPHOSPHATE HYDROLASES SUPERFAMILY PROTEIN"/>
    <property type="match status" value="1"/>
</dbReference>